<keyword evidence="3" id="KW-1185">Reference proteome</keyword>
<sequence>MTFEGREIALRGSGGILQGMDLSTAALSVMTSPQMVALTTEVMKRIEGWFLDKGERAGEELSRDVDCAEKLAPAKLRYEQEIEMLLQLCMDTVKYFWLAKNAADRCDGIALAAEFEIFRHHMVPIAARLIARFIEKCEANYENIFYYGGIVAAIGAVAGVVGAAIWAANRRNDSSDAQRGARK</sequence>
<dbReference type="EMBL" id="CATQJA010002628">
    <property type="protein sequence ID" value="CAJ0574209.1"/>
    <property type="molecule type" value="Genomic_DNA"/>
</dbReference>
<keyword evidence="1" id="KW-0472">Membrane</keyword>
<keyword evidence="1" id="KW-0812">Transmembrane</keyword>
<reference evidence="2" key="1">
    <citation type="submission" date="2023-06" db="EMBL/GenBank/DDBJ databases">
        <authorList>
            <person name="Delattre M."/>
        </authorList>
    </citation>
    <scope>NUCLEOTIDE SEQUENCE</scope>
    <source>
        <strain evidence="2">AF72</strain>
    </source>
</reference>
<protein>
    <submittedName>
        <fullName evidence="2">Uncharacterized protein</fullName>
    </submittedName>
</protein>
<dbReference type="Proteomes" id="UP001177023">
    <property type="component" value="Unassembled WGS sequence"/>
</dbReference>
<comment type="caution">
    <text evidence="2">The sequence shown here is derived from an EMBL/GenBank/DDBJ whole genome shotgun (WGS) entry which is preliminary data.</text>
</comment>
<organism evidence="2 3">
    <name type="scientific">Mesorhabditis spiculigera</name>
    <dbReference type="NCBI Taxonomy" id="96644"/>
    <lineage>
        <taxon>Eukaryota</taxon>
        <taxon>Metazoa</taxon>
        <taxon>Ecdysozoa</taxon>
        <taxon>Nematoda</taxon>
        <taxon>Chromadorea</taxon>
        <taxon>Rhabditida</taxon>
        <taxon>Rhabditina</taxon>
        <taxon>Rhabditomorpha</taxon>
        <taxon>Rhabditoidea</taxon>
        <taxon>Rhabditidae</taxon>
        <taxon>Mesorhabditinae</taxon>
        <taxon>Mesorhabditis</taxon>
    </lineage>
</organism>
<dbReference type="AlphaFoldDB" id="A0AA36CTL9"/>
<feature type="transmembrane region" description="Helical" evidence="1">
    <location>
        <begin position="144"/>
        <end position="168"/>
    </location>
</feature>
<gene>
    <name evidence="2" type="ORF">MSPICULIGERA_LOCUS12549</name>
</gene>
<name>A0AA36CTL9_9BILA</name>
<keyword evidence="1" id="KW-1133">Transmembrane helix</keyword>
<evidence type="ECO:0000313" key="3">
    <source>
        <dbReference type="Proteomes" id="UP001177023"/>
    </source>
</evidence>
<feature type="non-terminal residue" evidence="2">
    <location>
        <position position="1"/>
    </location>
</feature>
<proteinExistence type="predicted"/>
<accession>A0AA36CTL9</accession>
<evidence type="ECO:0000256" key="1">
    <source>
        <dbReference type="SAM" id="Phobius"/>
    </source>
</evidence>
<evidence type="ECO:0000313" key="2">
    <source>
        <dbReference type="EMBL" id="CAJ0574209.1"/>
    </source>
</evidence>